<evidence type="ECO:0000256" key="5">
    <source>
        <dbReference type="ARBA" id="ARBA00023136"/>
    </source>
</evidence>
<evidence type="ECO:0000256" key="4">
    <source>
        <dbReference type="ARBA" id="ARBA00022989"/>
    </source>
</evidence>
<evidence type="ECO:0000256" key="2">
    <source>
        <dbReference type="ARBA" id="ARBA00022475"/>
    </source>
</evidence>
<feature type="compositionally biased region" description="Polar residues" evidence="6">
    <location>
        <begin position="1"/>
        <end position="11"/>
    </location>
</feature>
<dbReference type="PANTHER" id="PTHR39087">
    <property type="entry name" value="UPF0104 MEMBRANE PROTEIN MJ1595"/>
    <property type="match status" value="1"/>
</dbReference>
<protein>
    <submittedName>
        <fullName evidence="8">Uncharacterized protein</fullName>
    </submittedName>
</protein>
<evidence type="ECO:0000256" key="6">
    <source>
        <dbReference type="SAM" id="MobiDB-lite"/>
    </source>
</evidence>
<comment type="subcellular location">
    <subcellularLocation>
        <location evidence="1">Cell membrane</location>
        <topology evidence="1">Multi-pass membrane protein</topology>
    </subcellularLocation>
</comment>
<feature type="transmembrane region" description="Helical" evidence="7">
    <location>
        <begin position="57"/>
        <end position="77"/>
    </location>
</feature>
<evidence type="ECO:0000256" key="3">
    <source>
        <dbReference type="ARBA" id="ARBA00022692"/>
    </source>
</evidence>
<feature type="transmembrane region" description="Helical" evidence="7">
    <location>
        <begin position="167"/>
        <end position="193"/>
    </location>
</feature>
<feature type="transmembrane region" description="Helical" evidence="7">
    <location>
        <begin position="327"/>
        <end position="348"/>
    </location>
</feature>
<gene>
    <name evidence="8" type="ORF">LCGC14_2806680</name>
</gene>
<feature type="transmembrane region" description="Helical" evidence="7">
    <location>
        <begin position="131"/>
        <end position="155"/>
    </location>
</feature>
<keyword evidence="5 7" id="KW-0472">Membrane</keyword>
<keyword evidence="4 7" id="KW-1133">Transmembrane helix</keyword>
<dbReference type="PANTHER" id="PTHR39087:SF2">
    <property type="entry name" value="UPF0104 MEMBRANE PROTEIN MJ1595"/>
    <property type="match status" value="1"/>
</dbReference>
<organism evidence="8">
    <name type="scientific">marine sediment metagenome</name>
    <dbReference type="NCBI Taxonomy" id="412755"/>
    <lineage>
        <taxon>unclassified sequences</taxon>
        <taxon>metagenomes</taxon>
        <taxon>ecological metagenomes</taxon>
    </lineage>
</organism>
<reference evidence="8" key="1">
    <citation type="journal article" date="2015" name="Nature">
        <title>Complex archaea that bridge the gap between prokaryotes and eukaryotes.</title>
        <authorList>
            <person name="Spang A."/>
            <person name="Saw J.H."/>
            <person name="Jorgensen S.L."/>
            <person name="Zaremba-Niedzwiedzka K."/>
            <person name="Martijn J."/>
            <person name="Lind A.E."/>
            <person name="van Eijk R."/>
            <person name="Schleper C."/>
            <person name="Guy L."/>
            <person name="Ettema T.J."/>
        </authorList>
    </citation>
    <scope>NUCLEOTIDE SEQUENCE</scope>
</reference>
<dbReference type="EMBL" id="LAZR01052817">
    <property type="protein sequence ID" value="KKK82109.1"/>
    <property type="molecule type" value="Genomic_DNA"/>
</dbReference>
<comment type="caution">
    <text evidence="8">The sequence shown here is derived from an EMBL/GenBank/DDBJ whole genome shotgun (WGS) entry which is preliminary data.</text>
</comment>
<feature type="region of interest" description="Disordered" evidence="6">
    <location>
        <begin position="1"/>
        <end position="43"/>
    </location>
</feature>
<keyword evidence="2" id="KW-1003">Cell membrane</keyword>
<dbReference type="InterPro" id="IPR022791">
    <property type="entry name" value="L-PG_synthase/AglD"/>
</dbReference>
<sequence length="371" mass="37692">MTDTPASRATKPSSSDPGADSAPESAPSSAPEHQTYPTSPAGSAQSLSGPAVLAKHAALIITVLLFLAGTYALYSLISPLDIRAVLRQLRATPSGLVLAAIAATGVGYAALVGYDWSALRYLGKRVPLPTIALGGFLGYAFGNTIGLSAVSGGAVRYRIYSALGLDAYDVAAVSSFAAISYGFGATVIGLVALAVNPHALGGVTQIDPAMLRIMALIAVAAALGTLAVLSIRGGTLRVGRFSLRAPTLSDLGRQALFSSTDIVMAALVLHILLPPGSLPFANLLAVYAIASMAGVASHVPGGIGVFESVVLAALPGSVPVHDAVTALLLYRLIYFLLPFLLALAGLSLSEIWTASGRRVPQIAGLAPVLSA</sequence>
<name>A0A0F9AUI2_9ZZZZ</name>
<feature type="compositionally biased region" description="Low complexity" evidence="6">
    <location>
        <begin position="12"/>
        <end position="32"/>
    </location>
</feature>
<evidence type="ECO:0000313" key="8">
    <source>
        <dbReference type="EMBL" id="KKK82109.1"/>
    </source>
</evidence>
<evidence type="ECO:0000256" key="7">
    <source>
        <dbReference type="SAM" id="Phobius"/>
    </source>
</evidence>
<proteinExistence type="predicted"/>
<feature type="transmembrane region" description="Helical" evidence="7">
    <location>
        <begin position="89"/>
        <end position="111"/>
    </location>
</feature>
<feature type="non-terminal residue" evidence="8">
    <location>
        <position position="371"/>
    </location>
</feature>
<keyword evidence="3 7" id="KW-0812">Transmembrane</keyword>
<dbReference type="AlphaFoldDB" id="A0A0F9AUI2"/>
<dbReference type="GO" id="GO:0005886">
    <property type="term" value="C:plasma membrane"/>
    <property type="evidence" value="ECO:0007669"/>
    <property type="project" value="UniProtKB-SubCell"/>
</dbReference>
<dbReference type="Pfam" id="PF03706">
    <property type="entry name" value="LPG_synthase_TM"/>
    <property type="match status" value="1"/>
</dbReference>
<accession>A0A0F9AUI2</accession>
<feature type="transmembrane region" description="Helical" evidence="7">
    <location>
        <begin position="213"/>
        <end position="234"/>
    </location>
</feature>
<evidence type="ECO:0000256" key="1">
    <source>
        <dbReference type="ARBA" id="ARBA00004651"/>
    </source>
</evidence>